<sequence>APIFHELHPEKIGMQLLPSGLMAPQKSMAGIVGIGKRAHKTCKDCMLFKSCVYRKEGTTCFRSENR</sequence>
<protein>
    <submittedName>
        <fullName evidence="1">Uncharacterized protein</fullName>
    </submittedName>
</protein>
<reference evidence="1" key="1">
    <citation type="journal article" date="2021" name="PeerJ">
        <title>Extensive microbial diversity within the chicken gut microbiome revealed by metagenomics and culture.</title>
        <authorList>
            <person name="Gilroy R."/>
            <person name="Ravi A."/>
            <person name="Getino M."/>
            <person name="Pursley I."/>
            <person name="Horton D.L."/>
            <person name="Alikhan N.F."/>
            <person name="Baker D."/>
            <person name="Gharbi K."/>
            <person name="Hall N."/>
            <person name="Watson M."/>
            <person name="Adriaenssens E.M."/>
            <person name="Foster-Nyarko E."/>
            <person name="Jarju S."/>
            <person name="Secka A."/>
            <person name="Antonio M."/>
            <person name="Oren A."/>
            <person name="Chaudhuri R.R."/>
            <person name="La Ragione R."/>
            <person name="Hildebrand F."/>
            <person name="Pallen M.J."/>
        </authorList>
    </citation>
    <scope>NUCLEOTIDE SEQUENCE</scope>
    <source>
        <strain evidence="1">CHK33-5263</strain>
    </source>
</reference>
<proteinExistence type="predicted"/>
<accession>A0A9D2DW59</accession>
<dbReference type="EMBL" id="DXBS01000034">
    <property type="protein sequence ID" value="HIZ24129.1"/>
    <property type="molecule type" value="Genomic_DNA"/>
</dbReference>
<organism evidence="1 2">
    <name type="scientific">Candidatus Gallimonas intestinigallinarum</name>
    <dbReference type="NCBI Taxonomy" id="2838604"/>
    <lineage>
        <taxon>Bacteria</taxon>
        <taxon>Bacillati</taxon>
        <taxon>Bacillota</taxon>
        <taxon>Clostridia</taxon>
        <taxon>Candidatus Gallimonas</taxon>
    </lineage>
</organism>
<comment type="caution">
    <text evidence="1">The sequence shown here is derived from an EMBL/GenBank/DDBJ whole genome shotgun (WGS) entry which is preliminary data.</text>
</comment>
<dbReference type="SUPFAM" id="SSF56507">
    <property type="entry name" value="Methionine synthase activation domain-like"/>
    <property type="match status" value="1"/>
</dbReference>
<dbReference type="GO" id="GO:0008705">
    <property type="term" value="F:methionine synthase activity"/>
    <property type="evidence" value="ECO:0007669"/>
    <property type="project" value="InterPro"/>
</dbReference>
<dbReference type="Proteomes" id="UP000824044">
    <property type="component" value="Unassembled WGS sequence"/>
</dbReference>
<reference evidence="1" key="2">
    <citation type="submission" date="2021-04" db="EMBL/GenBank/DDBJ databases">
        <authorList>
            <person name="Gilroy R."/>
        </authorList>
    </citation>
    <scope>NUCLEOTIDE SEQUENCE</scope>
    <source>
        <strain evidence="1">CHK33-5263</strain>
    </source>
</reference>
<evidence type="ECO:0000313" key="1">
    <source>
        <dbReference type="EMBL" id="HIZ24129.1"/>
    </source>
</evidence>
<name>A0A9D2DW59_9FIRM</name>
<dbReference type="InterPro" id="IPR037010">
    <property type="entry name" value="VitB12-dep_Met_synth_activ_sf"/>
</dbReference>
<feature type="non-terminal residue" evidence="1">
    <location>
        <position position="1"/>
    </location>
</feature>
<evidence type="ECO:0000313" key="2">
    <source>
        <dbReference type="Proteomes" id="UP000824044"/>
    </source>
</evidence>
<dbReference type="AlphaFoldDB" id="A0A9D2DW59"/>
<gene>
    <name evidence="1" type="ORF">H9812_01445</name>
</gene>